<organism evidence="1 2">
    <name type="scientific">Riccia fluitans</name>
    <dbReference type="NCBI Taxonomy" id="41844"/>
    <lineage>
        <taxon>Eukaryota</taxon>
        <taxon>Viridiplantae</taxon>
        <taxon>Streptophyta</taxon>
        <taxon>Embryophyta</taxon>
        <taxon>Marchantiophyta</taxon>
        <taxon>Marchantiopsida</taxon>
        <taxon>Marchantiidae</taxon>
        <taxon>Marchantiales</taxon>
        <taxon>Ricciaceae</taxon>
        <taxon>Riccia</taxon>
    </lineage>
</organism>
<gene>
    <name evidence="1" type="ORF">R1flu_009332</name>
</gene>
<evidence type="ECO:0000313" key="2">
    <source>
        <dbReference type="Proteomes" id="UP001605036"/>
    </source>
</evidence>
<dbReference type="Proteomes" id="UP001605036">
    <property type="component" value="Unassembled WGS sequence"/>
</dbReference>
<keyword evidence="2" id="KW-1185">Reference proteome</keyword>
<dbReference type="EMBL" id="JBHFFA010000002">
    <property type="protein sequence ID" value="KAL2641745.1"/>
    <property type="molecule type" value="Genomic_DNA"/>
</dbReference>
<protein>
    <submittedName>
        <fullName evidence="1">Uncharacterized protein</fullName>
    </submittedName>
</protein>
<reference evidence="1 2" key="1">
    <citation type="submission" date="2024-09" db="EMBL/GenBank/DDBJ databases">
        <title>Chromosome-scale assembly of Riccia fluitans.</title>
        <authorList>
            <person name="Paukszto L."/>
            <person name="Sawicki J."/>
            <person name="Karawczyk K."/>
            <person name="Piernik-Szablinska J."/>
            <person name="Szczecinska M."/>
            <person name="Mazdziarz M."/>
        </authorList>
    </citation>
    <scope>NUCLEOTIDE SEQUENCE [LARGE SCALE GENOMIC DNA]</scope>
    <source>
        <strain evidence="1">Rf_01</strain>
        <tissue evidence="1">Aerial parts of the thallus</tissue>
    </source>
</reference>
<dbReference type="AlphaFoldDB" id="A0ABD1Z1S5"/>
<sequence length="107" mass="12024">MYCVPCPPHHPFYLVRTDRSAGTGTASVVASVDFDDSFWRRGHNTQKVWQIGGLRVTLPAVQGGLVFCADDEMEKCRVRLMGRPTSSSKRAQRERLLLMLAVHTHIV</sequence>
<comment type="caution">
    <text evidence="1">The sequence shown here is derived from an EMBL/GenBank/DDBJ whole genome shotgun (WGS) entry which is preliminary data.</text>
</comment>
<proteinExistence type="predicted"/>
<accession>A0ABD1Z1S5</accession>
<name>A0ABD1Z1S5_9MARC</name>
<evidence type="ECO:0000313" key="1">
    <source>
        <dbReference type="EMBL" id="KAL2641745.1"/>
    </source>
</evidence>